<gene>
    <name evidence="7" type="ORF">METZ01_LOCUS105334</name>
</gene>
<evidence type="ECO:0000256" key="2">
    <source>
        <dbReference type="ARBA" id="ARBA00022723"/>
    </source>
</evidence>
<dbReference type="Gene3D" id="3.90.230.10">
    <property type="entry name" value="Creatinase/methionine aminopeptidase superfamily"/>
    <property type="match status" value="1"/>
</dbReference>
<evidence type="ECO:0000256" key="3">
    <source>
        <dbReference type="ARBA" id="ARBA00022801"/>
    </source>
</evidence>
<evidence type="ECO:0000256" key="1">
    <source>
        <dbReference type="ARBA" id="ARBA00008766"/>
    </source>
</evidence>
<feature type="domain" description="Peptidase M24" evidence="4">
    <location>
        <begin position="294"/>
        <end position="505"/>
    </location>
</feature>
<evidence type="ECO:0000259" key="5">
    <source>
        <dbReference type="Pfam" id="PF01321"/>
    </source>
</evidence>
<protein>
    <recommendedName>
        <fullName evidence="8">Peptidase M24 domain-containing protein</fullName>
    </recommendedName>
</protein>
<evidence type="ECO:0008006" key="8">
    <source>
        <dbReference type="Google" id="ProtNLM"/>
    </source>
</evidence>
<dbReference type="Pfam" id="PF00557">
    <property type="entry name" value="Peptidase_M24"/>
    <property type="match status" value="1"/>
</dbReference>
<dbReference type="PANTHER" id="PTHR43763:SF6">
    <property type="entry name" value="XAA-PRO AMINOPEPTIDASE 1"/>
    <property type="match status" value="1"/>
</dbReference>
<dbReference type="GO" id="GO:0046872">
    <property type="term" value="F:metal ion binding"/>
    <property type="evidence" value="ECO:0007669"/>
    <property type="project" value="UniProtKB-KW"/>
</dbReference>
<dbReference type="InterPro" id="IPR036005">
    <property type="entry name" value="Creatinase/aminopeptidase-like"/>
</dbReference>
<dbReference type="InterPro" id="IPR000994">
    <property type="entry name" value="Pept_M24"/>
</dbReference>
<dbReference type="GO" id="GO:0005737">
    <property type="term" value="C:cytoplasm"/>
    <property type="evidence" value="ECO:0007669"/>
    <property type="project" value="UniProtKB-ARBA"/>
</dbReference>
<feature type="domain" description="Peptidase M24 C-terminal" evidence="6">
    <location>
        <begin position="513"/>
        <end position="571"/>
    </location>
</feature>
<dbReference type="EMBL" id="UINC01011960">
    <property type="protein sequence ID" value="SVA52480.1"/>
    <property type="molecule type" value="Genomic_DNA"/>
</dbReference>
<dbReference type="AlphaFoldDB" id="A0A381WJ06"/>
<dbReference type="Pfam" id="PF16188">
    <property type="entry name" value="Peptidase_M24_C"/>
    <property type="match status" value="1"/>
</dbReference>
<dbReference type="SUPFAM" id="SSF55920">
    <property type="entry name" value="Creatinase/aminopeptidase"/>
    <property type="match status" value="1"/>
</dbReference>
<dbReference type="FunFam" id="3.90.230.10:FF:000009">
    <property type="entry name" value="xaa-Pro aminopeptidase 2"/>
    <property type="match status" value="1"/>
</dbReference>
<dbReference type="InterPro" id="IPR050422">
    <property type="entry name" value="X-Pro_aminopeptidase_P"/>
</dbReference>
<reference evidence="7" key="1">
    <citation type="submission" date="2018-05" db="EMBL/GenBank/DDBJ databases">
        <authorList>
            <person name="Lanie J.A."/>
            <person name="Ng W.-L."/>
            <person name="Kazmierczak K.M."/>
            <person name="Andrzejewski T.M."/>
            <person name="Davidsen T.M."/>
            <person name="Wayne K.J."/>
            <person name="Tettelin H."/>
            <person name="Glass J.I."/>
            <person name="Rusch D."/>
            <person name="Podicherti R."/>
            <person name="Tsui H.-C.T."/>
            <person name="Winkler M.E."/>
        </authorList>
    </citation>
    <scope>NUCLEOTIDE SEQUENCE</scope>
</reference>
<dbReference type="Pfam" id="PF16189">
    <property type="entry name" value="Creatinase_N_2"/>
    <property type="match status" value="1"/>
</dbReference>
<dbReference type="InterPro" id="IPR032416">
    <property type="entry name" value="Peptidase_M24_C"/>
</dbReference>
<dbReference type="Gene3D" id="3.40.350.10">
    <property type="entry name" value="Creatinase/prolidase N-terminal domain"/>
    <property type="match status" value="2"/>
</dbReference>
<evidence type="ECO:0000259" key="4">
    <source>
        <dbReference type="Pfam" id="PF00557"/>
    </source>
</evidence>
<dbReference type="PANTHER" id="PTHR43763">
    <property type="entry name" value="XAA-PRO AMINOPEPTIDASE 1"/>
    <property type="match status" value="1"/>
</dbReference>
<dbReference type="CDD" id="cd01085">
    <property type="entry name" value="APP"/>
    <property type="match status" value="1"/>
</dbReference>
<dbReference type="InterPro" id="IPR033740">
    <property type="entry name" value="Pept_M24B"/>
</dbReference>
<name>A0A381WJ06_9ZZZZ</name>
<sequence length="574" mass="65757">MKENNISLFIVNRTDEFLNEYIAPYAERLEWISNFSGSAGRAIIQQNKAFIFIDGRYTFQAHKQVDAQYYNIEHLKDYWKCLENNIEINSSIGIDPTLHSNSEIKKIEELAKKKKSFVKYLKKNPIDNAWNDQPPYPQSQAFIHKEKYAGKSSIDKLHNLQSILESSSIDHYILTSLDSIAWLLNIRGNDILHIPLILSFAIVPRSGKIELFVDDGKIANIKKKLQDVVNFHSFNDIEDYLITINNSVIGMDEDRTAYNFHKICNDNNISIKYLLDPCVYPKAQKNPIELSGARNANIRDGLSITRFLYWLKNEMNINKTDEIKAADYLYDLRQNNDLFYSLSFDTISAIDEHAALPHYRVTHETNLSFRDNSVYLVDSGAQYLDGTTDITRTIILGEPTEEQKDRFTRVLKGHIAIASATFEVKTKGSTLDPLARKSLQDIGCDYDHGTGHGIGSFLSVHEGPQRIAKSQGLSDGEIREGMILSNEPGFYKKEEYGIRTENLIVAYKKTDNTLGFETISWAPIDIDLIDINILSSDEIIWLNNYHQKVYEKLGDKLDMREREWLKKVTSPVVS</sequence>
<accession>A0A381WJ06</accession>
<evidence type="ECO:0000259" key="6">
    <source>
        <dbReference type="Pfam" id="PF16188"/>
    </source>
</evidence>
<dbReference type="SUPFAM" id="SSF53092">
    <property type="entry name" value="Creatinase/prolidase N-terminal domain"/>
    <property type="match status" value="2"/>
</dbReference>
<dbReference type="InterPro" id="IPR000587">
    <property type="entry name" value="Creatinase_N"/>
</dbReference>
<keyword evidence="3" id="KW-0378">Hydrolase</keyword>
<dbReference type="GO" id="GO:0070006">
    <property type="term" value="F:metalloaminopeptidase activity"/>
    <property type="evidence" value="ECO:0007669"/>
    <property type="project" value="InterPro"/>
</dbReference>
<dbReference type="Pfam" id="PF01321">
    <property type="entry name" value="Creatinase_N"/>
    <property type="match status" value="1"/>
</dbReference>
<keyword evidence="2" id="KW-0479">Metal-binding</keyword>
<organism evidence="7">
    <name type="scientific">marine metagenome</name>
    <dbReference type="NCBI Taxonomy" id="408172"/>
    <lineage>
        <taxon>unclassified sequences</taxon>
        <taxon>metagenomes</taxon>
        <taxon>ecological metagenomes</taxon>
    </lineage>
</organism>
<dbReference type="InterPro" id="IPR029149">
    <property type="entry name" value="Creatin/AminoP/Spt16_N"/>
</dbReference>
<comment type="similarity">
    <text evidence="1">Belongs to the peptidase M24B family.</text>
</comment>
<feature type="domain" description="Creatinase N-terminal" evidence="5">
    <location>
        <begin position="1"/>
        <end position="118"/>
    </location>
</feature>
<evidence type="ECO:0000313" key="7">
    <source>
        <dbReference type="EMBL" id="SVA52480.1"/>
    </source>
</evidence>
<proteinExistence type="inferred from homology"/>